<sequence length="330" mass="35577">SVWEFFWPLQIGARLAVARPDGHRDPAYLAGVISSERVTVTHFVPSMLAVFVADRAAARCDSLRLVFTSGEALPPRPAHRLRGLTGAAVHNLYGPTEAAVDVTFHEVVDLDADTVPIGAPVFNTQVHVLDSRLRQVPVGVAGELYLSGIQLARGYVGRPDLTSDRFVANPFATGTRMYRTGDLVAWTPDGELEYLGRTDFQVKLRGQRIELGEIENALTGLDEIAQAVVVLRADNAAGEQLVAYLVTSSSAAIDPDAVKADLAGRLPAYMVPTAYVVLDDLPVNASGKLDRKALPAPVFETVEFREPVTAVQRLVANIYADLLGVQRAGL</sequence>
<dbReference type="EMBL" id="VXLC01000044">
    <property type="protein sequence ID" value="KAA8879710.1"/>
    <property type="molecule type" value="Genomic_DNA"/>
</dbReference>
<dbReference type="Gene3D" id="3.40.50.980">
    <property type="match status" value="1"/>
</dbReference>
<feature type="domain" description="AMP-binding enzyme C-terminal" evidence="4">
    <location>
        <begin position="213"/>
        <end position="288"/>
    </location>
</feature>
<name>A0A5N0DTR4_9NOCA</name>
<dbReference type="GO" id="GO:0009366">
    <property type="term" value="C:enterobactin synthetase complex"/>
    <property type="evidence" value="ECO:0007669"/>
    <property type="project" value="TreeGrafter"/>
</dbReference>
<evidence type="ECO:0000313" key="6">
    <source>
        <dbReference type="Proteomes" id="UP000323876"/>
    </source>
</evidence>
<dbReference type="GO" id="GO:0047527">
    <property type="term" value="F:2,3-dihydroxybenzoate-serine ligase activity"/>
    <property type="evidence" value="ECO:0007669"/>
    <property type="project" value="TreeGrafter"/>
</dbReference>
<dbReference type="GO" id="GO:0043041">
    <property type="term" value="P:amino acid activation for nonribosomal peptide biosynthetic process"/>
    <property type="evidence" value="ECO:0007669"/>
    <property type="project" value="TreeGrafter"/>
</dbReference>
<gene>
    <name evidence="5" type="ORF">F3087_43575</name>
</gene>
<comment type="caution">
    <text evidence="5">The sequence shown here is derived from an EMBL/GenBank/DDBJ whole genome shotgun (WGS) entry which is preliminary data.</text>
</comment>
<organism evidence="5 6">
    <name type="scientific">Nocardia colli</name>
    <dbReference type="NCBI Taxonomy" id="2545717"/>
    <lineage>
        <taxon>Bacteria</taxon>
        <taxon>Bacillati</taxon>
        <taxon>Actinomycetota</taxon>
        <taxon>Actinomycetes</taxon>
        <taxon>Mycobacteriales</taxon>
        <taxon>Nocardiaceae</taxon>
        <taxon>Nocardia</taxon>
    </lineage>
</organism>
<evidence type="ECO:0000256" key="1">
    <source>
        <dbReference type="ARBA" id="ARBA00022450"/>
    </source>
</evidence>
<dbReference type="AlphaFoldDB" id="A0A5N0DTR4"/>
<dbReference type="FunFam" id="2.30.38.10:FF:000001">
    <property type="entry name" value="Non-ribosomal peptide synthetase PvdI"/>
    <property type="match status" value="1"/>
</dbReference>
<dbReference type="GO" id="GO:0009239">
    <property type="term" value="P:enterobactin biosynthetic process"/>
    <property type="evidence" value="ECO:0007669"/>
    <property type="project" value="TreeGrafter"/>
</dbReference>
<dbReference type="Gene3D" id="3.30.300.30">
    <property type="match status" value="1"/>
</dbReference>
<dbReference type="Pfam" id="PF00501">
    <property type="entry name" value="AMP-binding"/>
    <property type="match status" value="1"/>
</dbReference>
<dbReference type="InterPro" id="IPR025110">
    <property type="entry name" value="AMP-bd_C"/>
</dbReference>
<evidence type="ECO:0000259" key="4">
    <source>
        <dbReference type="Pfam" id="PF13193"/>
    </source>
</evidence>
<feature type="non-terminal residue" evidence="5">
    <location>
        <position position="1"/>
    </location>
</feature>
<dbReference type="FunFam" id="3.30.300.30:FF:000010">
    <property type="entry name" value="Enterobactin synthetase component F"/>
    <property type="match status" value="1"/>
</dbReference>
<keyword evidence="1" id="KW-0596">Phosphopantetheine</keyword>
<dbReference type="Proteomes" id="UP000323876">
    <property type="component" value="Unassembled WGS sequence"/>
</dbReference>
<keyword evidence="6" id="KW-1185">Reference proteome</keyword>
<accession>A0A5N0DTR4</accession>
<feature type="non-terminal residue" evidence="5">
    <location>
        <position position="330"/>
    </location>
</feature>
<dbReference type="RefSeq" id="WP_150408072.1">
    <property type="nucleotide sequence ID" value="NZ_VXLC01000044.1"/>
</dbReference>
<dbReference type="Gene3D" id="2.30.38.10">
    <property type="entry name" value="Luciferase, Domain 3"/>
    <property type="match status" value="1"/>
</dbReference>
<dbReference type="GO" id="GO:0005829">
    <property type="term" value="C:cytosol"/>
    <property type="evidence" value="ECO:0007669"/>
    <property type="project" value="TreeGrafter"/>
</dbReference>
<reference evidence="5 6" key="1">
    <citation type="submission" date="2019-09" db="EMBL/GenBank/DDBJ databases">
        <authorList>
            <person name="Wang X."/>
        </authorList>
    </citation>
    <scope>NUCLEOTIDE SEQUENCE [LARGE SCALE GENOMIC DNA]</scope>
    <source>
        <strain evidence="5 6">CICC 11023</strain>
    </source>
</reference>
<keyword evidence="2" id="KW-0597">Phosphoprotein</keyword>
<protein>
    <submittedName>
        <fullName evidence="5">AMP-binding protein</fullName>
    </submittedName>
</protein>
<evidence type="ECO:0000313" key="5">
    <source>
        <dbReference type="EMBL" id="KAA8879710.1"/>
    </source>
</evidence>
<dbReference type="InterPro" id="IPR045851">
    <property type="entry name" value="AMP-bd_C_sf"/>
</dbReference>
<dbReference type="PANTHER" id="PTHR45527">
    <property type="entry name" value="NONRIBOSOMAL PEPTIDE SYNTHETASE"/>
    <property type="match status" value="1"/>
</dbReference>
<dbReference type="PANTHER" id="PTHR45527:SF1">
    <property type="entry name" value="FATTY ACID SYNTHASE"/>
    <property type="match status" value="1"/>
</dbReference>
<evidence type="ECO:0000259" key="3">
    <source>
        <dbReference type="Pfam" id="PF00501"/>
    </source>
</evidence>
<dbReference type="GO" id="GO:0031177">
    <property type="term" value="F:phosphopantetheine binding"/>
    <property type="evidence" value="ECO:0007669"/>
    <property type="project" value="TreeGrafter"/>
</dbReference>
<dbReference type="SUPFAM" id="SSF56801">
    <property type="entry name" value="Acetyl-CoA synthetase-like"/>
    <property type="match status" value="1"/>
</dbReference>
<dbReference type="Pfam" id="PF13193">
    <property type="entry name" value="AMP-binding_C"/>
    <property type="match status" value="1"/>
</dbReference>
<dbReference type="InterPro" id="IPR000873">
    <property type="entry name" value="AMP-dep_synth/lig_dom"/>
</dbReference>
<proteinExistence type="predicted"/>
<dbReference type="OrthoDB" id="4293110at2"/>
<feature type="domain" description="AMP-dependent synthetase/ligase" evidence="3">
    <location>
        <begin position="2"/>
        <end position="155"/>
    </location>
</feature>
<evidence type="ECO:0000256" key="2">
    <source>
        <dbReference type="ARBA" id="ARBA00022553"/>
    </source>
</evidence>